<dbReference type="WBParaSite" id="ES5_v2.g24304.t1">
    <property type="protein sequence ID" value="ES5_v2.g24304.t1"/>
    <property type="gene ID" value="ES5_v2.g24304"/>
</dbReference>
<evidence type="ECO:0000313" key="1">
    <source>
        <dbReference type="Proteomes" id="UP000887579"/>
    </source>
</evidence>
<name>A0AC34G3Y7_9BILA</name>
<protein>
    <submittedName>
        <fullName evidence="2">Uncharacterized protein</fullName>
    </submittedName>
</protein>
<dbReference type="Proteomes" id="UP000887579">
    <property type="component" value="Unplaced"/>
</dbReference>
<organism evidence="1 2">
    <name type="scientific">Panagrolaimus sp. ES5</name>
    <dbReference type="NCBI Taxonomy" id="591445"/>
    <lineage>
        <taxon>Eukaryota</taxon>
        <taxon>Metazoa</taxon>
        <taxon>Ecdysozoa</taxon>
        <taxon>Nematoda</taxon>
        <taxon>Chromadorea</taxon>
        <taxon>Rhabditida</taxon>
        <taxon>Tylenchina</taxon>
        <taxon>Panagrolaimomorpha</taxon>
        <taxon>Panagrolaimoidea</taxon>
        <taxon>Panagrolaimidae</taxon>
        <taxon>Panagrolaimus</taxon>
    </lineage>
</organism>
<sequence>MKAFDIYHQKRDKELLVLGVVASESDSSDNEDYDSDESEDSVDERLGKKKINGDIYVDIYHQKRDKEILGDFTTEKKKHRVESEVLGVVASESDSSDNEDYDSDESEDSVDERLGKKKINGDIS</sequence>
<accession>A0AC34G3Y7</accession>
<proteinExistence type="predicted"/>
<reference evidence="2" key="1">
    <citation type="submission" date="2022-11" db="UniProtKB">
        <authorList>
            <consortium name="WormBaseParasite"/>
        </authorList>
    </citation>
    <scope>IDENTIFICATION</scope>
</reference>
<evidence type="ECO:0000313" key="2">
    <source>
        <dbReference type="WBParaSite" id="ES5_v2.g24304.t1"/>
    </source>
</evidence>